<evidence type="ECO:0000256" key="8">
    <source>
        <dbReference type="ARBA" id="ARBA00023315"/>
    </source>
</evidence>
<name>A0AAD2E7Z2_9LAMI</name>
<gene>
    <name evidence="12" type="ORF">FPE_LOCUS29632</name>
</gene>
<protein>
    <recommendedName>
        <fullName evidence="4">dihydrolipoyllysine-residue succinyltransferase</fullName>
        <ecNumber evidence="4">2.3.1.61</ecNumber>
    </recommendedName>
    <alternativeName>
        <fullName evidence="9">2-oxoglutarate dehydrogenase complex component E2</fullName>
    </alternativeName>
</protein>
<organism evidence="12 13">
    <name type="scientific">Fraxinus pennsylvanica</name>
    <dbReference type="NCBI Taxonomy" id="56036"/>
    <lineage>
        <taxon>Eukaryota</taxon>
        <taxon>Viridiplantae</taxon>
        <taxon>Streptophyta</taxon>
        <taxon>Embryophyta</taxon>
        <taxon>Tracheophyta</taxon>
        <taxon>Spermatophyta</taxon>
        <taxon>Magnoliopsida</taxon>
        <taxon>eudicotyledons</taxon>
        <taxon>Gunneridae</taxon>
        <taxon>Pentapetalae</taxon>
        <taxon>asterids</taxon>
        <taxon>lamiids</taxon>
        <taxon>Lamiales</taxon>
        <taxon>Oleaceae</taxon>
        <taxon>Oleeae</taxon>
        <taxon>Fraxinus</taxon>
    </lineage>
</organism>
<evidence type="ECO:0000256" key="3">
    <source>
        <dbReference type="ARBA" id="ARBA00007317"/>
    </source>
</evidence>
<evidence type="ECO:0000256" key="7">
    <source>
        <dbReference type="ARBA" id="ARBA00022823"/>
    </source>
</evidence>
<accession>A0AAD2E7Z2</accession>
<dbReference type="GO" id="GO:0005739">
    <property type="term" value="C:mitochondrion"/>
    <property type="evidence" value="ECO:0007669"/>
    <property type="project" value="TreeGrafter"/>
</dbReference>
<evidence type="ECO:0000313" key="12">
    <source>
        <dbReference type="EMBL" id="CAI9782202.1"/>
    </source>
</evidence>
<comment type="similarity">
    <text evidence="3">Belongs to the 2-oxoacid dehydrogenase family.</text>
</comment>
<dbReference type="AlphaFoldDB" id="A0AAD2E7Z2"/>
<comment type="pathway">
    <text evidence="2">Amino-acid degradation; L-lysine degradation via saccharopine pathway; glutaryl-CoA from L-lysine: step 6/6.</text>
</comment>
<dbReference type="Gene3D" id="3.30.559.10">
    <property type="entry name" value="Chloramphenicol acetyltransferase-like domain"/>
    <property type="match status" value="1"/>
</dbReference>
<dbReference type="EC" id="2.3.1.61" evidence="4"/>
<evidence type="ECO:0000256" key="1">
    <source>
        <dbReference type="ARBA" id="ARBA00001938"/>
    </source>
</evidence>
<sequence length="178" mass="19974">MRARLQVASCLRLWIFLVTSPLELELGIAVLEVGSLWSIGSDAANFCSDHRLAAVNFWRRQQQEWKLSISGVGIAGCDHSGGNLVIIWALYWRTNLMELRSDYKDAFVEKHGVKLGLASGFVKAAVSALQNQPIVNVVIDGDDIIYRDYVDISIAVGNPKARYILHFTFFTRNLYRGN</sequence>
<dbReference type="InterPro" id="IPR023213">
    <property type="entry name" value="CAT-like_dom_sf"/>
</dbReference>
<keyword evidence="13" id="KW-1185">Reference proteome</keyword>
<dbReference type="SUPFAM" id="SSF52777">
    <property type="entry name" value="CoA-dependent acyltransferases"/>
    <property type="match status" value="1"/>
</dbReference>
<proteinExistence type="inferred from homology"/>
<evidence type="ECO:0000256" key="10">
    <source>
        <dbReference type="SAM" id="SignalP"/>
    </source>
</evidence>
<evidence type="ECO:0000256" key="4">
    <source>
        <dbReference type="ARBA" id="ARBA00012945"/>
    </source>
</evidence>
<keyword evidence="8" id="KW-0012">Acyltransferase</keyword>
<evidence type="ECO:0000313" key="13">
    <source>
        <dbReference type="Proteomes" id="UP000834106"/>
    </source>
</evidence>
<feature type="domain" description="2-oxoacid dehydrogenase acyltransferase catalytic" evidence="11">
    <location>
        <begin position="94"/>
        <end position="160"/>
    </location>
</feature>
<reference evidence="12" key="1">
    <citation type="submission" date="2023-05" db="EMBL/GenBank/DDBJ databases">
        <authorList>
            <person name="Huff M."/>
        </authorList>
    </citation>
    <scope>NUCLEOTIDE SEQUENCE</scope>
</reference>
<dbReference type="GO" id="GO:0004149">
    <property type="term" value="F:dihydrolipoyllysine-residue succinyltransferase activity"/>
    <property type="evidence" value="ECO:0007669"/>
    <property type="project" value="UniProtKB-EC"/>
</dbReference>
<evidence type="ECO:0000256" key="9">
    <source>
        <dbReference type="ARBA" id="ARBA00032406"/>
    </source>
</evidence>
<keyword evidence="6" id="KW-0808">Transferase</keyword>
<dbReference type="PANTHER" id="PTHR43416:SF5">
    <property type="entry name" value="DIHYDROLIPOYLLYSINE-RESIDUE SUCCINYLTRANSFERASE COMPONENT OF 2-OXOGLUTARATE DEHYDROGENASE COMPLEX, MITOCHONDRIAL"/>
    <property type="match status" value="1"/>
</dbReference>
<dbReference type="Pfam" id="PF00198">
    <property type="entry name" value="2-oxoacid_dh"/>
    <property type="match status" value="1"/>
</dbReference>
<feature type="signal peptide" evidence="10">
    <location>
        <begin position="1"/>
        <end position="21"/>
    </location>
</feature>
<dbReference type="EMBL" id="OU503053">
    <property type="protein sequence ID" value="CAI9782202.1"/>
    <property type="molecule type" value="Genomic_DNA"/>
</dbReference>
<evidence type="ECO:0000256" key="6">
    <source>
        <dbReference type="ARBA" id="ARBA00022679"/>
    </source>
</evidence>
<dbReference type="Proteomes" id="UP000834106">
    <property type="component" value="Chromosome 18"/>
</dbReference>
<keyword evidence="10" id="KW-0732">Signal</keyword>
<feature type="chain" id="PRO_5042233904" description="dihydrolipoyllysine-residue succinyltransferase" evidence="10">
    <location>
        <begin position="22"/>
        <end position="178"/>
    </location>
</feature>
<evidence type="ECO:0000259" key="11">
    <source>
        <dbReference type="Pfam" id="PF00198"/>
    </source>
</evidence>
<keyword evidence="7" id="KW-0450">Lipoyl</keyword>
<comment type="cofactor">
    <cofactor evidence="1">
        <name>(R)-lipoate</name>
        <dbReference type="ChEBI" id="CHEBI:83088"/>
    </cofactor>
</comment>
<dbReference type="InterPro" id="IPR001078">
    <property type="entry name" value="2-oxoacid_DH_actylTfrase"/>
</dbReference>
<evidence type="ECO:0000256" key="2">
    <source>
        <dbReference type="ARBA" id="ARBA00005145"/>
    </source>
</evidence>
<dbReference type="PANTHER" id="PTHR43416">
    <property type="entry name" value="DIHYDROLIPOYLLYSINE-RESIDUE SUCCINYLTRANSFERASE COMPONENT OF 2-OXOGLUTARATE DEHYDROGENASE COMPLEX, MITOCHONDRIAL-RELATED"/>
    <property type="match status" value="1"/>
</dbReference>
<dbReference type="InterPro" id="IPR050537">
    <property type="entry name" value="2-oxoacid_dehydrogenase"/>
</dbReference>
<keyword evidence="5" id="KW-0816">Tricarboxylic acid cycle</keyword>
<evidence type="ECO:0000256" key="5">
    <source>
        <dbReference type="ARBA" id="ARBA00022532"/>
    </source>
</evidence>
<dbReference type="GO" id="GO:0006099">
    <property type="term" value="P:tricarboxylic acid cycle"/>
    <property type="evidence" value="ECO:0007669"/>
    <property type="project" value="UniProtKB-KW"/>
</dbReference>